<feature type="region of interest" description="Disordered" evidence="5">
    <location>
        <begin position="1070"/>
        <end position="1117"/>
    </location>
</feature>
<evidence type="ECO:0000313" key="8">
    <source>
        <dbReference type="EMBL" id="EJT52929.1"/>
    </source>
</evidence>
<dbReference type="GO" id="GO:0005737">
    <property type="term" value="C:cytoplasm"/>
    <property type="evidence" value="ECO:0007669"/>
    <property type="project" value="TreeGrafter"/>
</dbReference>
<dbReference type="GO" id="GO:0007165">
    <property type="term" value="P:signal transduction"/>
    <property type="evidence" value="ECO:0007669"/>
    <property type="project" value="InterPro"/>
</dbReference>
<protein>
    <submittedName>
        <fullName evidence="8">Rho GTPase activator</fullName>
    </submittedName>
</protein>
<sequence length="1722" mass="187617">MHDSKEDCDVEVLAANRASLRAQQARYTGWLAGRAGSVSCVCPESLARRAAPLPCSHLTPDHPRTLDTLTLTPTLVPSLTLTLPAQAAVSLLVNTTQRLRVSTQLPRLPDRTAPSQIRSDIGSTLPTSLSSGIALSRLHSKAPPPRLAPALQPAASEFNTRDATARGTGSGVAGIAKQTGALDLGPAGTRSSLEAGTHQVFERRPSNTSVHSMHSTGTNHSSSTQQLRDRELAQSPASVSSSGTLPWMTPREAFNQSPQFATSSLPALPTVPGSVQAHPTQPGPPGGMARPSSHTQLPRIARPPSIDGVNDMSSPRSAPSSASPLSQNAQHGPPFMQPPPRSTSSPDPRLGPDGPGSSRSSPVTSPRPAASIPPYAHMPATGAGAGAQTNFAVPPPRVSSFTNAAALTTGSGGSDGGITPRRSETPTSTTSSHAPPGSAGQGAVQNYQPTQQPTARRSGSVTYCAKCGLAVRGQFDCDKVVAQKFFPVEDNEGRQYPLCERDYFARLDLICAKCDQALRSSYITACGEKFHVEHFTCSVCDTVFGASDSYYEHDGKVYCHYHYSISFANKCVGCETAILKQFVEINRNGRDECWHPECYMIHKFWNVRLASRNFTTPASATPASSSLSLLEMSSMPGAMPGMSPQSSLSANASPGWDAEMSAKDLKERQIAMELKVSQIWLVLSGFEESSAACIGDMLRVVNERKLLDVILLAEKFILHVETLFAVIDDLEAQFALAGVKGMSHAREAKQLCRKLVNFFSMLSQISPHANTIPNMQELLTQVTQLAHYLKILIRIALTGAIKLDREQNNPKAMTNALARLHLLSLDNAEPSLRKRGDHPNPTPPSDEWNGNETAEEMAKRSYDLLSRHPEGFIPSTKEIAYGYRSLASEVTGETTIRGPQNDTFVPNDGCITCNGAIEDDCVRLGMFNRWHSMCVECGKCHDKAGIHHDQESASDRTAELGSEGTHDYMVKAPARRLPPRVDDFCFEPPKTQYGPTDIIWCVTHRTATAETGFQSVSRLEQFAFLLHVALRRLYLHFREHHKIPSALTRSDASTDVKRVKSVTLDRKLSSTARLPQRSTVVESPAGKMADENGQVVPARSPSGSVPPPTIEEGGSTESGVDVLRPAFARNNTQIRIVKDEPPTQESQNTELSNMMLAVPQAHGKEDDAITLSDIPTLLANQQNQPRSALNSVPLFSQLTPLDASIVRHFALINLTKTGLGHLIDVDDILELLDTRKNQWWNKIFKNNGKKDQKKKGIFGVPIEVLVHRTGSDSQQGSNPTTTLRVPEFIEDIVSTMRQQDMAVEGIFRKNGNIRRLQDISDQLDKDSSIVTLSEENPVQLAALLKRFLREMPEPLLTFRLHKLFCAAATLPNPEDRKRCLHLLVLLLPRANRDTLEVLFVFLRWVASFSYRDEETGSRMDIANLATVITPSILYAKSGNPAREDSMVAINAVQQLLENQDDIYHVPLELMFVRHDKVAQIFANYSDYLPPKEMHKHLQNYLQRRYPQGNQSGQHQRQPPPPGGGPHMARADSNQNQPNRPADLRLSSLPPPHPTEGSASGSLRAPQSNNNSRPTSWGAVAPPPGPGTPGSSGLPPVLNGNAAQGQPFGPPGGQQQQPAMSMPMPAPQFRGGPFQGAERNGSRQSSRGSAPSSPGLPEADRRSFQMERDRSRERAWTPSEQHSQGHAQGHPQMSQQSHQMSQQGHGMSQQSHQMSQMSQAHGR</sequence>
<feature type="compositionally biased region" description="Low complexity" evidence="5">
    <location>
        <begin position="1687"/>
        <end position="1722"/>
    </location>
</feature>
<dbReference type="FunFam" id="2.10.110.10:FF:000058">
    <property type="entry name" value="Rho GTPase activator Lrg11"/>
    <property type="match status" value="1"/>
</dbReference>
<feature type="domain" description="Rho-GAP" evidence="7">
    <location>
        <begin position="1260"/>
        <end position="1463"/>
    </location>
</feature>
<dbReference type="Gene3D" id="2.10.110.10">
    <property type="entry name" value="Cysteine Rich Protein"/>
    <property type="match status" value="1"/>
</dbReference>
<evidence type="ECO:0000256" key="4">
    <source>
        <dbReference type="PROSITE-ProRule" id="PRU00125"/>
    </source>
</evidence>
<feature type="compositionally biased region" description="Polar residues" evidence="5">
    <location>
        <begin position="1507"/>
        <end position="1516"/>
    </location>
</feature>
<dbReference type="KEGG" id="tasa:A1Q1_00676"/>
<gene>
    <name evidence="8" type="ORF">A1Q1_00676</name>
</gene>
<dbReference type="PROSITE" id="PS50023">
    <property type="entry name" value="LIM_DOMAIN_2"/>
    <property type="match status" value="1"/>
</dbReference>
<dbReference type="HOGENOM" id="CLU_245514_0_0_1"/>
<feature type="compositionally biased region" description="Polar residues" evidence="5">
    <location>
        <begin position="443"/>
        <end position="455"/>
    </location>
</feature>
<feature type="compositionally biased region" description="Low complexity" evidence="5">
    <location>
        <begin position="1588"/>
        <end position="1622"/>
    </location>
</feature>
<dbReference type="Pfam" id="PF00620">
    <property type="entry name" value="RhoGAP"/>
    <property type="match status" value="1"/>
</dbReference>
<feature type="compositionally biased region" description="Basic and acidic residues" evidence="5">
    <location>
        <begin position="1657"/>
        <end position="1674"/>
    </location>
</feature>
<feature type="region of interest" description="Disordered" evidence="5">
    <location>
        <begin position="830"/>
        <end position="855"/>
    </location>
</feature>
<dbReference type="InterPro" id="IPR001781">
    <property type="entry name" value="Znf_LIM"/>
</dbReference>
<dbReference type="PANTHER" id="PTHR14963:SF7">
    <property type="entry name" value="RHO GTPASE-ACTIVATING PROTEIN 19"/>
    <property type="match status" value="1"/>
</dbReference>
<dbReference type="Pfam" id="PF00412">
    <property type="entry name" value="LIM"/>
    <property type="match status" value="1"/>
</dbReference>
<dbReference type="GeneID" id="25984190"/>
<dbReference type="PROSITE" id="PS50238">
    <property type="entry name" value="RHOGAP"/>
    <property type="match status" value="1"/>
</dbReference>
<proteinExistence type="predicted"/>
<feature type="domain" description="LIM zinc-binding" evidence="6">
    <location>
        <begin position="509"/>
        <end position="569"/>
    </location>
</feature>
<dbReference type="InterPro" id="IPR000198">
    <property type="entry name" value="RhoGAP_dom"/>
</dbReference>
<feature type="compositionally biased region" description="Low complexity" evidence="5">
    <location>
        <begin position="313"/>
        <end position="326"/>
    </location>
</feature>
<organism evidence="8 9">
    <name type="scientific">Trichosporon asahii var. asahii (strain ATCC 90039 / CBS 2479 / JCM 2466 / KCTC 7840 / NBRC 103889/ NCYC 2677 / UAMH 7654)</name>
    <name type="common">Yeast</name>
    <dbReference type="NCBI Taxonomy" id="1186058"/>
    <lineage>
        <taxon>Eukaryota</taxon>
        <taxon>Fungi</taxon>
        <taxon>Dikarya</taxon>
        <taxon>Basidiomycota</taxon>
        <taxon>Agaricomycotina</taxon>
        <taxon>Tremellomycetes</taxon>
        <taxon>Trichosporonales</taxon>
        <taxon>Trichosporonaceae</taxon>
        <taxon>Trichosporon</taxon>
    </lineage>
</organism>
<dbReference type="SMART" id="SM00132">
    <property type="entry name" value="LIM"/>
    <property type="match status" value="1"/>
</dbReference>
<comment type="caution">
    <text evidence="8">The sequence shown here is derived from an EMBL/GenBank/DDBJ whole genome shotgun (WGS) entry which is preliminary data.</text>
</comment>
<feature type="region of interest" description="Disordered" evidence="5">
    <location>
        <begin position="1507"/>
        <end position="1722"/>
    </location>
</feature>
<evidence type="ECO:0000259" key="6">
    <source>
        <dbReference type="PROSITE" id="PS50023"/>
    </source>
</evidence>
<dbReference type="SUPFAM" id="SSF57716">
    <property type="entry name" value="Glucocorticoid receptor-like (DNA-binding domain)"/>
    <property type="match status" value="2"/>
</dbReference>
<dbReference type="EMBL" id="ALBS01000012">
    <property type="protein sequence ID" value="EJT52929.1"/>
    <property type="molecule type" value="Genomic_DNA"/>
</dbReference>
<keyword evidence="1" id="KW-0343">GTPase activation</keyword>
<dbReference type="Proteomes" id="UP000002748">
    <property type="component" value="Unassembled WGS sequence"/>
</dbReference>
<evidence type="ECO:0000256" key="3">
    <source>
        <dbReference type="ARBA" id="ARBA00022833"/>
    </source>
</evidence>
<name>J6F770_TRIAS</name>
<feature type="compositionally biased region" description="Polar residues" evidence="5">
    <location>
        <begin position="1070"/>
        <end position="1081"/>
    </location>
</feature>
<dbReference type="GO" id="GO:0046872">
    <property type="term" value="F:metal ion binding"/>
    <property type="evidence" value="ECO:0007669"/>
    <property type="project" value="UniProtKB-KW"/>
</dbReference>
<feature type="compositionally biased region" description="Polar residues" evidence="5">
    <location>
        <begin position="1556"/>
        <end position="1574"/>
    </location>
</feature>
<reference evidence="8 9" key="1">
    <citation type="journal article" date="2012" name="Eukaryot. Cell">
        <title>Draft genome sequence of CBS 2479, the standard type strain of Trichosporon asahii.</title>
        <authorList>
            <person name="Yang R.Y."/>
            <person name="Li H.T."/>
            <person name="Zhu H."/>
            <person name="Zhou G.P."/>
            <person name="Wang M."/>
            <person name="Wang L."/>
        </authorList>
    </citation>
    <scope>NUCLEOTIDE SEQUENCE [LARGE SCALE GENOMIC DNA]</scope>
    <source>
        <strain evidence="9">ATCC 90039 / CBS 2479 / JCM 2466 / KCTC 7840 / NCYC 2677 / UAMH 7654</strain>
    </source>
</reference>
<dbReference type="RefSeq" id="XP_014183890.1">
    <property type="nucleotide sequence ID" value="XM_014328415.1"/>
</dbReference>
<accession>J6F770</accession>
<feature type="compositionally biased region" description="Polar residues" evidence="5">
    <location>
        <begin position="235"/>
        <end position="244"/>
    </location>
</feature>
<dbReference type="PROSITE" id="PS00478">
    <property type="entry name" value="LIM_DOMAIN_1"/>
    <property type="match status" value="1"/>
</dbReference>
<feature type="compositionally biased region" description="Low complexity" evidence="5">
    <location>
        <begin position="417"/>
        <end position="438"/>
    </location>
</feature>
<dbReference type="InterPro" id="IPR008936">
    <property type="entry name" value="Rho_GTPase_activation_prot"/>
</dbReference>
<feature type="compositionally biased region" description="Low complexity" evidence="5">
    <location>
        <begin position="342"/>
        <end position="370"/>
    </location>
</feature>
<feature type="region of interest" description="Disordered" evidence="5">
    <location>
        <begin position="182"/>
        <end position="250"/>
    </location>
</feature>
<dbReference type="OrthoDB" id="20689at2759"/>
<evidence type="ECO:0000259" key="7">
    <source>
        <dbReference type="PROSITE" id="PS50238"/>
    </source>
</evidence>
<feature type="compositionally biased region" description="Low complexity" evidence="5">
    <location>
        <begin position="1641"/>
        <end position="1654"/>
    </location>
</feature>
<feature type="compositionally biased region" description="Polar residues" evidence="5">
    <location>
        <begin position="206"/>
        <end position="226"/>
    </location>
</feature>
<evidence type="ECO:0000313" key="9">
    <source>
        <dbReference type="Proteomes" id="UP000002748"/>
    </source>
</evidence>
<dbReference type="GO" id="GO:0051056">
    <property type="term" value="P:regulation of small GTPase mediated signal transduction"/>
    <property type="evidence" value="ECO:0007669"/>
    <property type="project" value="TreeGrafter"/>
</dbReference>
<dbReference type="SMART" id="SM00324">
    <property type="entry name" value="RhoGAP"/>
    <property type="match status" value="1"/>
</dbReference>
<dbReference type="SUPFAM" id="SSF48350">
    <property type="entry name" value="GTPase activation domain, GAP"/>
    <property type="match status" value="1"/>
</dbReference>
<dbReference type="VEuPathDB" id="FungiDB:A1Q1_00676"/>
<evidence type="ECO:0000256" key="2">
    <source>
        <dbReference type="ARBA" id="ARBA00022723"/>
    </source>
</evidence>
<evidence type="ECO:0000256" key="1">
    <source>
        <dbReference type="ARBA" id="ARBA00022468"/>
    </source>
</evidence>
<feature type="region of interest" description="Disordered" evidence="5">
    <location>
        <begin position="262"/>
        <end position="455"/>
    </location>
</feature>
<dbReference type="Gene3D" id="1.10.555.10">
    <property type="entry name" value="Rho GTPase activation protein"/>
    <property type="match status" value="1"/>
</dbReference>
<dbReference type="GO" id="GO:0005096">
    <property type="term" value="F:GTPase activator activity"/>
    <property type="evidence" value="ECO:0007669"/>
    <property type="project" value="UniProtKB-KW"/>
</dbReference>
<keyword evidence="2 4" id="KW-0479">Metal-binding</keyword>
<keyword evidence="3 4" id="KW-0862">Zinc</keyword>
<dbReference type="PANTHER" id="PTHR14963">
    <property type="entry name" value="RHO GTPASE ACTIVATING PROTEIN 18,19-RELATED"/>
    <property type="match status" value="1"/>
</dbReference>
<evidence type="ECO:0000256" key="5">
    <source>
        <dbReference type="SAM" id="MobiDB-lite"/>
    </source>
</evidence>
<dbReference type="CDD" id="cd09392">
    <property type="entry name" value="LIM2_Lrg1p_like"/>
    <property type="match status" value="1"/>
</dbReference>
<keyword evidence="4" id="KW-0440">LIM domain</keyword>